<dbReference type="PROSITE" id="PS50069">
    <property type="entry name" value="CULLIN_2"/>
    <property type="match status" value="1"/>
</dbReference>
<dbReference type="GO" id="GO:0006511">
    <property type="term" value="P:ubiquitin-dependent protein catabolic process"/>
    <property type="evidence" value="ECO:0007669"/>
    <property type="project" value="InterPro"/>
</dbReference>
<dbReference type="PANTHER" id="PTHR45957:SF1">
    <property type="entry name" value="ANAPHASE-PROMOTING COMPLEX SUBUNIT 2"/>
    <property type="match status" value="1"/>
</dbReference>
<dbReference type="SUPFAM" id="SSF75632">
    <property type="entry name" value="Cullin homology domain"/>
    <property type="match status" value="1"/>
</dbReference>
<evidence type="ECO:0000256" key="1">
    <source>
        <dbReference type="ARBA" id="ARBA00016068"/>
    </source>
</evidence>
<evidence type="ECO:0000256" key="3">
    <source>
        <dbReference type="ARBA" id="ARBA00022776"/>
    </source>
</evidence>
<dbReference type="Pfam" id="PF08672">
    <property type="entry name" value="ANAPC2"/>
    <property type="match status" value="1"/>
</dbReference>
<dbReference type="GO" id="GO:0007091">
    <property type="term" value="P:metaphase/anaphase transition of mitotic cell cycle"/>
    <property type="evidence" value="ECO:0007669"/>
    <property type="project" value="TreeGrafter"/>
</dbReference>
<dbReference type="Gene3D" id="1.20.1310.10">
    <property type="entry name" value="Cullin Repeats"/>
    <property type="match status" value="1"/>
</dbReference>
<accession>A0A0G2ERH2</accession>
<dbReference type="InterPro" id="IPR016158">
    <property type="entry name" value="Cullin_homology"/>
</dbReference>
<dbReference type="InterPro" id="IPR036390">
    <property type="entry name" value="WH_DNA-bd_sf"/>
</dbReference>
<proteinExistence type="inferred from homology"/>
<dbReference type="GO" id="GO:0005680">
    <property type="term" value="C:anaphase-promoting complex"/>
    <property type="evidence" value="ECO:0007669"/>
    <property type="project" value="TreeGrafter"/>
</dbReference>
<dbReference type="Gene3D" id="3.30.230.130">
    <property type="entry name" value="Cullin, Chain C, Domain 2"/>
    <property type="match status" value="1"/>
</dbReference>
<keyword evidence="10" id="KW-1185">Reference proteome</keyword>
<dbReference type="InterPro" id="IPR057975">
    <property type="entry name" value="TPR_ANAPC2"/>
</dbReference>
<dbReference type="AlphaFoldDB" id="A0A0G2ERH2"/>
<dbReference type="FunFam" id="1.20.1310.10:FF:000033">
    <property type="entry name" value="Anaphase-promoting complex subunit ApcB"/>
    <property type="match status" value="1"/>
</dbReference>
<evidence type="ECO:0000256" key="4">
    <source>
        <dbReference type="ARBA" id="ARBA00022786"/>
    </source>
</evidence>
<comment type="similarity">
    <text evidence="6">Belongs to the cullin family.</text>
</comment>
<gene>
    <name evidence="9" type="ORF">UCRPC4_g02296</name>
</gene>
<dbReference type="Proteomes" id="UP000053317">
    <property type="component" value="Unassembled WGS sequence"/>
</dbReference>
<dbReference type="InterPro" id="IPR044554">
    <property type="entry name" value="ANAPC2"/>
</dbReference>
<dbReference type="Gene3D" id="1.10.10.10">
    <property type="entry name" value="Winged helix-like DNA-binding domain superfamily/Winged helix DNA-binding domain"/>
    <property type="match status" value="1"/>
</dbReference>
<dbReference type="InterPro" id="IPR036388">
    <property type="entry name" value="WH-like_DNA-bd_sf"/>
</dbReference>
<keyword evidence="5" id="KW-0131">Cell cycle</keyword>
<evidence type="ECO:0000256" key="5">
    <source>
        <dbReference type="ARBA" id="ARBA00023306"/>
    </source>
</evidence>
<feature type="domain" description="Cullin family profile" evidence="8">
    <location>
        <begin position="427"/>
        <end position="652"/>
    </location>
</feature>
<evidence type="ECO:0000256" key="7">
    <source>
        <dbReference type="SAM" id="MobiDB-lite"/>
    </source>
</evidence>
<dbReference type="PANTHER" id="PTHR45957">
    <property type="entry name" value="ANAPHASE-PROMOTING COMPLEX SUBUNIT 2"/>
    <property type="match status" value="1"/>
</dbReference>
<dbReference type="GO" id="GO:0051301">
    <property type="term" value="P:cell division"/>
    <property type="evidence" value="ECO:0007669"/>
    <property type="project" value="UniProtKB-KW"/>
</dbReference>
<protein>
    <recommendedName>
        <fullName evidence="1">Anaphase-promoting complex subunit 2</fullName>
    </recommendedName>
</protein>
<reference evidence="9 10" key="2">
    <citation type="submission" date="2015-05" db="EMBL/GenBank/DDBJ databases">
        <authorList>
            <person name="Morales-Cruz A."/>
            <person name="Amrine K.C."/>
            <person name="Cantu D."/>
        </authorList>
    </citation>
    <scope>NUCLEOTIDE SEQUENCE [LARGE SCALE GENOMIC DNA]</scope>
    <source>
        <strain evidence="9">UCRPC4</strain>
    </source>
</reference>
<feature type="compositionally biased region" description="Low complexity" evidence="7">
    <location>
        <begin position="678"/>
        <end position="704"/>
    </location>
</feature>
<dbReference type="OrthoDB" id="5581181at2759"/>
<evidence type="ECO:0000256" key="2">
    <source>
        <dbReference type="ARBA" id="ARBA00022618"/>
    </source>
</evidence>
<keyword evidence="2" id="KW-0132">Cell division</keyword>
<dbReference type="SUPFAM" id="SSF46785">
    <property type="entry name" value="Winged helix' DNA-binding domain"/>
    <property type="match status" value="1"/>
</dbReference>
<evidence type="ECO:0000313" key="9">
    <source>
        <dbReference type="EMBL" id="KKY24766.1"/>
    </source>
</evidence>
<dbReference type="EMBL" id="LCWF01000056">
    <property type="protein sequence ID" value="KKY24766.1"/>
    <property type="molecule type" value="Genomic_DNA"/>
</dbReference>
<name>A0A0G2ERH2_PHACM</name>
<keyword evidence="4" id="KW-0833">Ubl conjugation pathway</keyword>
<feature type="region of interest" description="Disordered" evidence="7">
    <location>
        <begin position="678"/>
        <end position="707"/>
    </location>
</feature>
<keyword evidence="3" id="KW-0498">Mitosis</keyword>
<dbReference type="SMART" id="SM00182">
    <property type="entry name" value="CULLIN"/>
    <property type="match status" value="1"/>
</dbReference>
<dbReference type="InterPro" id="IPR014786">
    <property type="entry name" value="ANAPC2_C"/>
</dbReference>
<evidence type="ECO:0000259" key="8">
    <source>
        <dbReference type="PROSITE" id="PS50069"/>
    </source>
</evidence>
<evidence type="ECO:0000313" key="10">
    <source>
        <dbReference type="Proteomes" id="UP000053317"/>
    </source>
</evidence>
<evidence type="ECO:0000256" key="6">
    <source>
        <dbReference type="PROSITE-ProRule" id="PRU00330"/>
    </source>
</evidence>
<comment type="caution">
    <text evidence="9">The sequence shown here is derived from an EMBL/GenBank/DDBJ whole genome shotgun (WGS) entry which is preliminary data.</text>
</comment>
<sequence>MAAKIFASVFPGEVHGATPRDLTRRQLLSTIRPAVVKALSHEDPYDALEGVVDILRQSKPADQGFVAYGLPQAKIMSRLVDLLKEYGRIVLGIHDDNYEISFQDTNGRTGDGPVTISYKTRYAECVNLKQFVDYEGDFREPVNVTDTREGLFMLLLGMQEVGLGGTQAQKAFALVMDELLTEFVEWSYGNTFDVEPELPVHLKYWIENVFARFVVQVLDIFRASGQGVAASPSVTFADVEKWQEMGITRVGKLRTSELFDIIVGWDATKSGIDDLKHYTTNPATRSYVTSHFTNVLSQRLLQPGASTMEILQVYISIIRAFRHLDPRGVLLDRVARPTRHYLRTREDTVRIVVNGILADVELDEDGTPVSTDASVLWELAVELKSRGPSENDNEGELDWNNMDWTPDPIDAAPDYKKSKTADVVGSLISLFDSKEVFVKELQNALAERLLLNKSNFDQEIGVLEHLKIRFGDAPLQACEVMLRDVLDSRRTDTVIRNDQSLVPQQSLAEPVTTHERPLSNDSNIQIHAKILSRLFWPTQTLEPPDDPDTYDDAASFLIPSSVSALQETYSKGFESLKQSRKLTWLNNLGHVTVELDLEDRIFQADDITPMQASVIYAFQDSSATPTTKTIDELSSTLQLPPFFVRTTCQFWVTKQILTPTPSTALGTSYTVLERLPITSSTPSKSQPQQPPSSSIPSTPIAPTTNRSTIPPAKAALYNQFIISMLTNQGSMPLARIGMMLGIVVPGGWGYGNEELRELLVGLQTEGKVEMGNGGVWKVVKD</sequence>
<organism evidence="9 10">
    <name type="scientific">Phaeomoniella chlamydospora</name>
    <name type="common">Phaeoacremonium chlamydosporum</name>
    <dbReference type="NCBI Taxonomy" id="158046"/>
    <lineage>
        <taxon>Eukaryota</taxon>
        <taxon>Fungi</taxon>
        <taxon>Dikarya</taxon>
        <taxon>Ascomycota</taxon>
        <taxon>Pezizomycotina</taxon>
        <taxon>Eurotiomycetes</taxon>
        <taxon>Chaetothyriomycetidae</taxon>
        <taxon>Phaeomoniellales</taxon>
        <taxon>Phaeomoniellaceae</taxon>
        <taxon>Phaeomoniella</taxon>
    </lineage>
</organism>
<dbReference type="SMART" id="SM01013">
    <property type="entry name" value="APC2"/>
    <property type="match status" value="1"/>
</dbReference>
<dbReference type="InterPro" id="IPR059120">
    <property type="entry name" value="Cullin-like_AB"/>
</dbReference>
<dbReference type="GO" id="GO:0031625">
    <property type="term" value="F:ubiquitin protein ligase binding"/>
    <property type="evidence" value="ECO:0007669"/>
    <property type="project" value="InterPro"/>
</dbReference>
<dbReference type="Pfam" id="PF26557">
    <property type="entry name" value="Cullin_AB"/>
    <property type="match status" value="1"/>
</dbReference>
<dbReference type="InterPro" id="IPR036317">
    <property type="entry name" value="Cullin_homology_sf"/>
</dbReference>
<dbReference type="Pfam" id="PF25773">
    <property type="entry name" value="TPR_ANAPC2"/>
    <property type="match status" value="1"/>
</dbReference>
<dbReference type="GO" id="GO:0070979">
    <property type="term" value="P:protein K11-linked ubiquitination"/>
    <property type="evidence" value="ECO:0007669"/>
    <property type="project" value="TreeGrafter"/>
</dbReference>
<reference evidence="9 10" key="1">
    <citation type="submission" date="2015-05" db="EMBL/GenBank/DDBJ databases">
        <title>Distinctive expansion of gene families associated with plant cell wall degradation and secondary metabolism in the genomes of grapevine trunk pathogens.</title>
        <authorList>
            <person name="Lawrence D.P."/>
            <person name="Travadon R."/>
            <person name="Rolshausen P.E."/>
            <person name="Baumgartner K."/>
        </authorList>
    </citation>
    <scope>NUCLEOTIDE SEQUENCE [LARGE SCALE GENOMIC DNA]</scope>
    <source>
        <strain evidence="9">UCRPC4</strain>
    </source>
</reference>